<name>A0AA94WRM5_9BACI</name>
<sequence>MIWMVPERGDIMPEIHNEHPVLLFDGVCNLCNSMVTFVIKRDQNATFKFASLQSEVGQTILMKHSLPLDHFDSFYYVEGKKLYTKSTAALKVAKKLDGAWKLFYPLIFIPKPLRDIVYSFVAKNRYRWFGKKDQCMLPNLEMKKRFL</sequence>
<evidence type="ECO:0000313" key="1">
    <source>
        <dbReference type="EMBL" id="TYS61499.1"/>
    </source>
</evidence>
<protein>
    <submittedName>
        <fullName evidence="1">Thiol-disulfide oxidoreductase DCC family protein</fullName>
    </submittedName>
</protein>
<reference evidence="1 2" key="1">
    <citation type="submission" date="2019-08" db="EMBL/GenBank/DDBJ databases">
        <title>Bacillus genomes from the desert of Cuatro Cienegas, Coahuila.</title>
        <authorList>
            <person name="Olmedo-Alvarez G."/>
        </authorList>
    </citation>
    <scope>NUCLEOTIDE SEQUENCE [LARGE SCALE GENOMIC DNA]</scope>
    <source>
        <strain evidence="1 2">CH88_3T</strain>
    </source>
</reference>
<comment type="caution">
    <text evidence="1">The sequence shown here is derived from an EMBL/GenBank/DDBJ whole genome shotgun (WGS) entry which is preliminary data.</text>
</comment>
<dbReference type="Pfam" id="PF04134">
    <property type="entry name" value="DCC1-like"/>
    <property type="match status" value="1"/>
</dbReference>
<dbReference type="GO" id="GO:0015035">
    <property type="term" value="F:protein-disulfide reductase activity"/>
    <property type="evidence" value="ECO:0007669"/>
    <property type="project" value="InterPro"/>
</dbReference>
<dbReference type="InterPro" id="IPR007263">
    <property type="entry name" value="DCC1-like"/>
</dbReference>
<accession>A0AA94WRM5</accession>
<proteinExistence type="predicted"/>
<dbReference type="PANTHER" id="PTHR33639">
    <property type="entry name" value="THIOL-DISULFIDE OXIDOREDUCTASE DCC"/>
    <property type="match status" value="1"/>
</dbReference>
<dbReference type="Proteomes" id="UP000323393">
    <property type="component" value="Unassembled WGS sequence"/>
</dbReference>
<dbReference type="AlphaFoldDB" id="A0AA94WRM5"/>
<organism evidence="1 2">
    <name type="scientific">Sutcliffiella horikoshii</name>
    <dbReference type="NCBI Taxonomy" id="79883"/>
    <lineage>
        <taxon>Bacteria</taxon>
        <taxon>Bacillati</taxon>
        <taxon>Bacillota</taxon>
        <taxon>Bacilli</taxon>
        <taxon>Bacillales</taxon>
        <taxon>Bacillaceae</taxon>
        <taxon>Sutcliffiella</taxon>
    </lineage>
</organism>
<dbReference type="PANTHER" id="PTHR33639:SF2">
    <property type="entry name" value="DUF393 DOMAIN-CONTAINING PROTEIN"/>
    <property type="match status" value="1"/>
</dbReference>
<evidence type="ECO:0000313" key="2">
    <source>
        <dbReference type="Proteomes" id="UP000323393"/>
    </source>
</evidence>
<dbReference type="InterPro" id="IPR052927">
    <property type="entry name" value="DCC_oxidoreductase"/>
</dbReference>
<dbReference type="EMBL" id="VTEU01000001">
    <property type="protein sequence ID" value="TYS61499.1"/>
    <property type="molecule type" value="Genomic_DNA"/>
</dbReference>
<gene>
    <name evidence="1" type="ORF">FZC74_04260</name>
</gene>